<name>A0A7W5K0B5_9GAMM</name>
<dbReference type="InterPro" id="IPR050428">
    <property type="entry name" value="TCS_sensor_his_kinase"/>
</dbReference>
<dbReference type="InterPro" id="IPR003660">
    <property type="entry name" value="HAMP_dom"/>
</dbReference>
<keyword evidence="9" id="KW-0902">Two-component regulatory system</keyword>
<feature type="domain" description="HAMP" evidence="13">
    <location>
        <begin position="190"/>
        <end position="241"/>
    </location>
</feature>
<evidence type="ECO:0000256" key="6">
    <source>
        <dbReference type="ARBA" id="ARBA00022692"/>
    </source>
</evidence>
<dbReference type="InterPro" id="IPR004358">
    <property type="entry name" value="Sig_transdc_His_kin-like_C"/>
</dbReference>
<feature type="transmembrane region" description="Helical" evidence="11">
    <location>
        <begin position="169"/>
        <end position="193"/>
    </location>
</feature>
<dbReference type="PROSITE" id="PS50885">
    <property type="entry name" value="HAMP"/>
    <property type="match status" value="1"/>
</dbReference>
<keyword evidence="7 14" id="KW-0418">Kinase</keyword>
<keyword evidence="8 11" id="KW-1133">Transmembrane helix</keyword>
<evidence type="ECO:0000256" key="1">
    <source>
        <dbReference type="ARBA" id="ARBA00000085"/>
    </source>
</evidence>
<dbReference type="Gene3D" id="3.30.565.10">
    <property type="entry name" value="Histidine kinase-like ATPase, C-terminal domain"/>
    <property type="match status" value="1"/>
</dbReference>
<evidence type="ECO:0000256" key="2">
    <source>
        <dbReference type="ARBA" id="ARBA00004370"/>
    </source>
</evidence>
<comment type="caution">
    <text evidence="14">The sequence shown here is derived from an EMBL/GenBank/DDBJ whole genome shotgun (WGS) entry which is preliminary data.</text>
</comment>
<dbReference type="InterPro" id="IPR036890">
    <property type="entry name" value="HATPase_C_sf"/>
</dbReference>
<dbReference type="PANTHER" id="PTHR45436">
    <property type="entry name" value="SENSOR HISTIDINE KINASE YKOH"/>
    <property type="match status" value="1"/>
</dbReference>
<dbReference type="GO" id="GO:0005886">
    <property type="term" value="C:plasma membrane"/>
    <property type="evidence" value="ECO:0007669"/>
    <property type="project" value="TreeGrafter"/>
</dbReference>
<dbReference type="RefSeq" id="WP_183329697.1">
    <property type="nucleotide sequence ID" value="NZ_JACHZF010000003.1"/>
</dbReference>
<feature type="domain" description="Histidine kinase" evidence="12">
    <location>
        <begin position="249"/>
        <end position="448"/>
    </location>
</feature>
<dbReference type="EC" id="2.7.13.3" evidence="3"/>
<evidence type="ECO:0000256" key="11">
    <source>
        <dbReference type="SAM" id="Phobius"/>
    </source>
</evidence>
<evidence type="ECO:0000256" key="7">
    <source>
        <dbReference type="ARBA" id="ARBA00022777"/>
    </source>
</evidence>
<evidence type="ECO:0000259" key="13">
    <source>
        <dbReference type="PROSITE" id="PS50885"/>
    </source>
</evidence>
<evidence type="ECO:0000256" key="10">
    <source>
        <dbReference type="ARBA" id="ARBA00023136"/>
    </source>
</evidence>
<dbReference type="Pfam" id="PF02518">
    <property type="entry name" value="HATPase_c"/>
    <property type="match status" value="1"/>
</dbReference>
<dbReference type="EMBL" id="JACHZF010000003">
    <property type="protein sequence ID" value="MBB3329607.1"/>
    <property type="molecule type" value="Genomic_DNA"/>
</dbReference>
<evidence type="ECO:0000256" key="9">
    <source>
        <dbReference type="ARBA" id="ARBA00023012"/>
    </source>
</evidence>
<sequence>MSRLPSLARASLATRLLVAALLVILISLPLAGLGLAHHFRVSTTAAFDERLEALLNVVIVEVRYDEVEQRLLHERSLGDPRFDRVFSGWYWQVSDGGERVLVSRSLWDQRLPVQGASGPEVRDVTGPRGVPLRLIERDIRLAPLEGPLHVGVALSREALDAELAGFTRLLALSLLGLALLLLGALAIQVRWALAPLRRLQADLRDVENGEAERLDTRLPAELSRLAGAINAVLARDRRLMERARHAAGNLAHALKTPVSVLYTQADGLEEPQRQRMQAELKRLDEAVRHHLARASAAGDAGLHRPSRCLEVLAPVLAGLGRLAERRGIRLSHALPEAMTVRMDPQDLQELVGNLLENALRWADSRVILAGHSEAGGSWLEVEDDGPGMSEAQRQQAMARGARLDEVRSGSGLGLAIVADLVALHGGSLSLGRSRLGGLAVRVWLPTRPLTEAGPPDRQDG</sequence>
<evidence type="ECO:0000313" key="15">
    <source>
        <dbReference type="Proteomes" id="UP000553442"/>
    </source>
</evidence>
<dbReference type="SUPFAM" id="SSF55874">
    <property type="entry name" value="ATPase domain of HSP90 chaperone/DNA topoisomerase II/histidine kinase"/>
    <property type="match status" value="1"/>
</dbReference>
<dbReference type="SUPFAM" id="SSF47384">
    <property type="entry name" value="Homodimeric domain of signal transducing histidine kinase"/>
    <property type="match status" value="1"/>
</dbReference>
<dbReference type="AlphaFoldDB" id="A0A7W5K0B5"/>
<dbReference type="InterPro" id="IPR003594">
    <property type="entry name" value="HATPase_dom"/>
</dbReference>
<dbReference type="SMART" id="SM00387">
    <property type="entry name" value="HATPase_c"/>
    <property type="match status" value="1"/>
</dbReference>
<keyword evidence="4" id="KW-0597">Phosphoprotein</keyword>
<evidence type="ECO:0000256" key="3">
    <source>
        <dbReference type="ARBA" id="ARBA00012438"/>
    </source>
</evidence>
<dbReference type="Gene3D" id="1.10.287.130">
    <property type="match status" value="1"/>
</dbReference>
<keyword evidence="10 11" id="KW-0472">Membrane</keyword>
<evidence type="ECO:0000256" key="4">
    <source>
        <dbReference type="ARBA" id="ARBA00022553"/>
    </source>
</evidence>
<evidence type="ECO:0000256" key="5">
    <source>
        <dbReference type="ARBA" id="ARBA00022679"/>
    </source>
</evidence>
<proteinExistence type="predicted"/>
<keyword evidence="6 11" id="KW-0812">Transmembrane</keyword>
<dbReference type="InterPro" id="IPR036097">
    <property type="entry name" value="HisK_dim/P_sf"/>
</dbReference>
<dbReference type="PANTHER" id="PTHR45436:SF5">
    <property type="entry name" value="SENSOR HISTIDINE KINASE TRCS"/>
    <property type="match status" value="1"/>
</dbReference>
<dbReference type="PRINTS" id="PR00344">
    <property type="entry name" value="BCTRLSENSOR"/>
</dbReference>
<dbReference type="GO" id="GO:0000155">
    <property type="term" value="F:phosphorelay sensor kinase activity"/>
    <property type="evidence" value="ECO:0007669"/>
    <property type="project" value="InterPro"/>
</dbReference>
<dbReference type="PROSITE" id="PS50109">
    <property type="entry name" value="HIS_KIN"/>
    <property type="match status" value="1"/>
</dbReference>
<protein>
    <recommendedName>
        <fullName evidence="3">histidine kinase</fullName>
        <ecNumber evidence="3">2.7.13.3</ecNumber>
    </recommendedName>
</protein>
<comment type="catalytic activity">
    <reaction evidence="1">
        <text>ATP + protein L-histidine = ADP + protein N-phospho-L-histidine.</text>
        <dbReference type="EC" id="2.7.13.3"/>
    </reaction>
</comment>
<keyword evidence="15" id="KW-1185">Reference proteome</keyword>
<evidence type="ECO:0000313" key="14">
    <source>
        <dbReference type="EMBL" id="MBB3329607.1"/>
    </source>
</evidence>
<keyword evidence="5" id="KW-0808">Transferase</keyword>
<dbReference type="Proteomes" id="UP000553442">
    <property type="component" value="Unassembled WGS sequence"/>
</dbReference>
<gene>
    <name evidence="14" type="ORF">BDK63_000447</name>
</gene>
<evidence type="ECO:0000256" key="8">
    <source>
        <dbReference type="ARBA" id="ARBA00022989"/>
    </source>
</evidence>
<comment type="subcellular location">
    <subcellularLocation>
        <location evidence="2">Membrane</location>
    </subcellularLocation>
</comment>
<organism evidence="14 15">
    <name type="scientific">Halomonas campaniensis</name>
    <dbReference type="NCBI Taxonomy" id="213554"/>
    <lineage>
        <taxon>Bacteria</taxon>
        <taxon>Pseudomonadati</taxon>
        <taxon>Pseudomonadota</taxon>
        <taxon>Gammaproteobacteria</taxon>
        <taxon>Oceanospirillales</taxon>
        <taxon>Halomonadaceae</taxon>
        <taxon>Halomonas</taxon>
    </lineage>
</organism>
<dbReference type="InterPro" id="IPR005467">
    <property type="entry name" value="His_kinase_dom"/>
</dbReference>
<accession>A0A7W5K0B5</accession>
<reference evidence="14 15" key="1">
    <citation type="submission" date="2020-08" db="EMBL/GenBank/DDBJ databases">
        <title>Genomic Encyclopedia of Archaeal and Bacterial Type Strains, Phase II (KMG-II): from individual species to whole genera.</title>
        <authorList>
            <person name="Goeker M."/>
        </authorList>
    </citation>
    <scope>NUCLEOTIDE SEQUENCE [LARGE SCALE GENOMIC DNA]</scope>
    <source>
        <strain evidence="14 15">5AG</strain>
    </source>
</reference>
<evidence type="ECO:0000259" key="12">
    <source>
        <dbReference type="PROSITE" id="PS50109"/>
    </source>
</evidence>